<evidence type="ECO:0000313" key="8">
    <source>
        <dbReference type="EnsemblProtists" id="EOD07828"/>
    </source>
</evidence>
<evidence type="ECO:0000256" key="6">
    <source>
        <dbReference type="RuleBase" id="RU000642"/>
    </source>
</evidence>
<dbReference type="NCBIfam" id="TIGR00116">
    <property type="entry name" value="tsf"/>
    <property type="match status" value="1"/>
</dbReference>
<dbReference type="PANTHER" id="PTHR11741:SF10">
    <property type="entry name" value="POLYPROTEIN OF EF-TS, CHLOROPLASTIC"/>
    <property type="match status" value="1"/>
</dbReference>
<evidence type="ECO:0000256" key="2">
    <source>
        <dbReference type="ARBA" id="ARBA00022768"/>
    </source>
</evidence>
<organism evidence="8 9">
    <name type="scientific">Emiliania huxleyi (strain CCMP1516)</name>
    <dbReference type="NCBI Taxonomy" id="280463"/>
    <lineage>
        <taxon>Eukaryota</taxon>
        <taxon>Haptista</taxon>
        <taxon>Haptophyta</taxon>
        <taxon>Prymnesiophyceae</taxon>
        <taxon>Isochrysidales</taxon>
        <taxon>Noelaerhabdaceae</taxon>
        <taxon>Emiliania</taxon>
    </lineage>
</organism>
<dbReference type="CDD" id="cd14275">
    <property type="entry name" value="UBA_EF-Ts"/>
    <property type="match status" value="1"/>
</dbReference>
<dbReference type="PANTHER" id="PTHR11741">
    <property type="entry name" value="ELONGATION FACTOR TS"/>
    <property type="match status" value="1"/>
</dbReference>
<dbReference type="PaxDb" id="2903-EOD07828"/>
<dbReference type="KEGG" id="ehx:EMIHUDRAFT_446406"/>
<dbReference type="HAMAP" id="MF_00050">
    <property type="entry name" value="EF_Ts"/>
    <property type="match status" value="1"/>
</dbReference>
<dbReference type="GO" id="GO:0005739">
    <property type="term" value="C:mitochondrion"/>
    <property type="evidence" value="ECO:0007669"/>
    <property type="project" value="UniProtKB-SubCell"/>
</dbReference>
<dbReference type="AlphaFoldDB" id="A0A0D3I993"/>
<dbReference type="PROSITE" id="PS01126">
    <property type="entry name" value="EF_TS_1"/>
    <property type="match status" value="1"/>
</dbReference>
<name>A0A0D3I993_EMIH1</name>
<dbReference type="GeneID" id="17285277"/>
<dbReference type="eggNOG" id="KOG1071">
    <property type="taxonomic scope" value="Eukaryota"/>
</dbReference>
<dbReference type="GeneID" id="17253980"/>
<dbReference type="InterPro" id="IPR001816">
    <property type="entry name" value="Transl_elong_EFTs/EF1B"/>
</dbReference>
<dbReference type="RefSeq" id="XP_005760257.1">
    <property type="nucleotide sequence ID" value="XM_005760200.1"/>
</dbReference>
<dbReference type="Gene3D" id="1.10.8.10">
    <property type="entry name" value="DNA helicase RuvA subunit, C-terminal domain"/>
    <property type="match status" value="1"/>
</dbReference>
<dbReference type="FunFam" id="1.10.8.10:FF:000001">
    <property type="entry name" value="Elongation factor Ts"/>
    <property type="match status" value="1"/>
</dbReference>
<comment type="function">
    <text evidence="4 5 6">Associates with the EF-Tu.GDP complex and induces the exchange of GDP to GTP. It remains bound to the aminoacyl-tRNA.EF-Tu.GTP complex up to the GTP hydrolysis stage on the ribosome.</text>
</comment>
<keyword evidence="9" id="KW-1185">Reference proteome</keyword>
<dbReference type="InterPro" id="IPR036402">
    <property type="entry name" value="EF-Ts_dimer_sf"/>
</dbReference>
<reference evidence="9" key="1">
    <citation type="journal article" date="2013" name="Nature">
        <title>Pan genome of the phytoplankton Emiliania underpins its global distribution.</title>
        <authorList>
            <person name="Read B.A."/>
            <person name="Kegel J."/>
            <person name="Klute M.J."/>
            <person name="Kuo A."/>
            <person name="Lefebvre S.C."/>
            <person name="Maumus F."/>
            <person name="Mayer C."/>
            <person name="Miller J."/>
            <person name="Monier A."/>
            <person name="Salamov A."/>
            <person name="Young J."/>
            <person name="Aguilar M."/>
            <person name="Claverie J.M."/>
            <person name="Frickenhaus S."/>
            <person name="Gonzalez K."/>
            <person name="Herman E.K."/>
            <person name="Lin Y.C."/>
            <person name="Napier J."/>
            <person name="Ogata H."/>
            <person name="Sarno A.F."/>
            <person name="Shmutz J."/>
            <person name="Schroeder D."/>
            <person name="de Vargas C."/>
            <person name="Verret F."/>
            <person name="von Dassow P."/>
            <person name="Valentin K."/>
            <person name="Van de Peer Y."/>
            <person name="Wheeler G."/>
            <person name="Dacks J.B."/>
            <person name="Delwiche C.F."/>
            <person name="Dyhrman S.T."/>
            <person name="Glockner G."/>
            <person name="John U."/>
            <person name="Richards T."/>
            <person name="Worden A.Z."/>
            <person name="Zhang X."/>
            <person name="Grigoriev I.V."/>
            <person name="Allen A.E."/>
            <person name="Bidle K."/>
            <person name="Borodovsky M."/>
            <person name="Bowler C."/>
            <person name="Brownlee C."/>
            <person name="Cock J.M."/>
            <person name="Elias M."/>
            <person name="Gladyshev V.N."/>
            <person name="Groth M."/>
            <person name="Guda C."/>
            <person name="Hadaegh A."/>
            <person name="Iglesias-Rodriguez M.D."/>
            <person name="Jenkins J."/>
            <person name="Jones B.M."/>
            <person name="Lawson T."/>
            <person name="Leese F."/>
            <person name="Lindquist E."/>
            <person name="Lobanov A."/>
            <person name="Lomsadze A."/>
            <person name="Malik S.B."/>
            <person name="Marsh M.E."/>
            <person name="Mackinder L."/>
            <person name="Mock T."/>
            <person name="Mueller-Roeber B."/>
            <person name="Pagarete A."/>
            <person name="Parker M."/>
            <person name="Probert I."/>
            <person name="Quesneville H."/>
            <person name="Raines C."/>
            <person name="Rensing S.A."/>
            <person name="Riano-Pachon D.M."/>
            <person name="Richier S."/>
            <person name="Rokitta S."/>
            <person name="Shiraiwa Y."/>
            <person name="Soanes D.M."/>
            <person name="van der Giezen M."/>
            <person name="Wahlund T.M."/>
            <person name="Williams B."/>
            <person name="Wilson W."/>
            <person name="Wolfe G."/>
            <person name="Wurch L.L."/>
        </authorList>
    </citation>
    <scope>NUCLEOTIDE SEQUENCE</scope>
</reference>
<evidence type="ECO:0000259" key="7">
    <source>
        <dbReference type="Pfam" id="PF00889"/>
    </source>
</evidence>
<feature type="domain" description="Translation elongation factor EFTs/EF1B dimerisation" evidence="7">
    <location>
        <begin position="93"/>
        <end position="233"/>
    </location>
</feature>
<dbReference type="PROSITE" id="PS01127">
    <property type="entry name" value="EF_TS_2"/>
    <property type="match status" value="1"/>
</dbReference>
<dbReference type="STRING" id="2903.R1FWF4"/>
<protein>
    <recommendedName>
        <fullName evidence="5">Elongation factor Ts, mitochondrial</fullName>
        <shortName evidence="5">EF-Ts</shortName>
        <shortName evidence="5">EF-TsMt</shortName>
    </recommendedName>
</protein>
<dbReference type="Pfam" id="PF00889">
    <property type="entry name" value="EF_TS"/>
    <property type="match status" value="1"/>
</dbReference>
<dbReference type="EnsemblProtists" id="EOD40006">
    <property type="protein sequence ID" value="EOD40006"/>
    <property type="gene ID" value="EMIHUDRAFT_439791"/>
</dbReference>
<proteinExistence type="inferred from homology"/>
<dbReference type="OMA" id="DAGMMDC"/>
<dbReference type="SUPFAM" id="SSF46934">
    <property type="entry name" value="UBA-like"/>
    <property type="match status" value="1"/>
</dbReference>
<dbReference type="InterPro" id="IPR014039">
    <property type="entry name" value="Transl_elong_EFTs/EF1B_dimer"/>
</dbReference>
<comment type="subcellular location">
    <subcellularLocation>
        <location evidence="5">Mitochondrion</location>
    </subcellularLocation>
</comment>
<dbReference type="GO" id="GO:0070125">
    <property type="term" value="P:mitochondrial translational elongation"/>
    <property type="evidence" value="ECO:0007669"/>
    <property type="project" value="TreeGrafter"/>
</dbReference>
<evidence type="ECO:0000256" key="3">
    <source>
        <dbReference type="ARBA" id="ARBA00022917"/>
    </source>
</evidence>
<dbReference type="KEGG" id="ehx:EMIHUDRAFT_439791"/>
<evidence type="ECO:0000313" key="9">
    <source>
        <dbReference type="Proteomes" id="UP000013827"/>
    </source>
</evidence>
<dbReference type="GO" id="GO:0003746">
    <property type="term" value="F:translation elongation factor activity"/>
    <property type="evidence" value="ECO:0007669"/>
    <property type="project" value="UniProtKB-UniRule"/>
</dbReference>
<keyword evidence="5" id="KW-0496">Mitochondrion</keyword>
<sequence>MLCLIAAAQSYVLQPQPLVSRGAVAAVSRSGPVVAAVAVDAKTVKTLRDATGAGMMDCKKALIESEGDMDAATESLRKKGLASAEKKSGRATKEGIIETYIHTGAKLGIMVEVNCETDFVAKRPEFQELAKSLAMQIAACPTVEAISSDDISADWIAKEKKIEAASDDLQGKPEQIIEKIVNGRVEKAIKTKLLLEQPYIRDSGMTVDEFVKGYTAKLGENIKVARFARFTVGGGAEEAEEA</sequence>
<dbReference type="EnsemblProtists" id="EOD07828">
    <property type="protein sequence ID" value="EOD07828"/>
    <property type="gene ID" value="EMIHUDRAFT_446406"/>
</dbReference>
<evidence type="ECO:0000256" key="1">
    <source>
        <dbReference type="ARBA" id="ARBA00005532"/>
    </source>
</evidence>
<reference evidence="8" key="2">
    <citation type="submission" date="2024-10" db="UniProtKB">
        <authorList>
            <consortium name="EnsemblProtists"/>
        </authorList>
    </citation>
    <scope>IDENTIFICATION</scope>
</reference>
<dbReference type="SUPFAM" id="SSF54713">
    <property type="entry name" value="Elongation factor Ts (EF-Ts), dimerisation domain"/>
    <property type="match status" value="1"/>
</dbReference>
<keyword evidence="3 5" id="KW-0648">Protein biosynthesis</keyword>
<dbReference type="Gene3D" id="3.30.479.20">
    <property type="entry name" value="Elongation factor Ts, dimerisation domain"/>
    <property type="match status" value="1"/>
</dbReference>
<dbReference type="HOGENOM" id="CLU_047155_1_1_1"/>
<keyword evidence="2 5" id="KW-0251">Elongation factor</keyword>
<dbReference type="RefSeq" id="XP_005792435.1">
    <property type="nucleotide sequence ID" value="XM_005792378.1"/>
</dbReference>
<dbReference type="FunFam" id="1.10.286.20:FF:000001">
    <property type="entry name" value="Elongation factor Ts"/>
    <property type="match status" value="1"/>
</dbReference>
<accession>A0A0D3I993</accession>
<dbReference type="InterPro" id="IPR018101">
    <property type="entry name" value="Transl_elong_Ts_CS"/>
</dbReference>
<comment type="similarity">
    <text evidence="1 5 6">Belongs to the EF-Ts family.</text>
</comment>
<dbReference type="Proteomes" id="UP000013827">
    <property type="component" value="Unassembled WGS sequence"/>
</dbReference>
<dbReference type="InterPro" id="IPR009060">
    <property type="entry name" value="UBA-like_sf"/>
</dbReference>
<evidence type="ECO:0000256" key="5">
    <source>
        <dbReference type="HAMAP-Rule" id="MF_03135"/>
    </source>
</evidence>
<evidence type="ECO:0000256" key="4">
    <source>
        <dbReference type="ARBA" id="ARBA00025453"/>
    </source>
</evidence>
<dbReference type="Gene3D" id="1.10.286.20">
    <property type="match status" value="1"/>
</dbReference>